<feature type="region of interest" description="Disordered" evidence="2">
    <location>
        <begin position="47"/>
        <end position="72"/>
    </location>
</feature>
<name>A0A183PWJ9_9TREM</name>
<dbReference type="Proteomes" id="UP000269396">
    <property type="component" value="Unassembled WGS sequence"/>
</dbReference>
<dbReference type="AlphaFoldDB" id="A0A183PWJ9"/>
<proteinExistence type="predicted"/>
<feature type="coiled-coil region" evidence="1">
    <location>
        <begin position="120"/>
        <end position="165"/>
    </location>
</feature>
<gene>
    <name evidence="3" type="ORF">SMTD_LOCUS18735</name>
</gene>
<protein>
    <submittedName>
        <fullName evidence="3">Uncharacterized protein</fullName>
    </submittedName>
</protein>
<dbReference type="STRING" id="31246.A0A183PWJ9"/>
<keyword evidence="1" id="KW-0175">Coiled coil</keyword>
<keyword evidence="4" id="KW-1185">Reference proteome</keyword>
<reference evidence="3 4" key="1">
    <citation type="submission" date="2018-11" db="EMBL/GenBank/DDBJ databases">
        <authorList>
            <consortium name="Pathogen Informatics"/>
        </authorList>
    </citation>
    <scope>NUCLEOTIDE SEQUENCE [LARGE SCALE GENOMIC DNA]</scope>
    <source>
        <strain>Denwood</strain>
        <strain evidence="4">Zambia</strain>
    </source>
</reference>
<evidence type="ECO:0000256" key="2">
    <source>
        <dbReference type="SAM" id="MobiDB-lite"/>
    </source>
</evidence>
<feature type="compositionally biased region" description="Polar residues" evidence="2">
    <location>
        <begin position="53"/>
        <end position="62"/>
    </location>
</feature>
<evidence type="ECO:0000313" key="4">
    <source>
        <dbReference type="Proteomes" id="UP000269396"/>
    </source>
</evidence>
<accession>A0A183PWJ9</accession>
<evidence type="ECO:0000313" key="3">
    <source>
        <dbReference type="EMBL" id="VDP77911.1"/>
    </source>
</evidence>
<organism evidence="3 4">
    <name type="scientific">Schistosoma mattheei</name>
    <dbReference type="NCBI Taxonomy" id="31246"/>
    <lineage>
        <taxon>Eukaryota</taxon>
        <taxon>Metazoa</taxon>
        <taxon>Spiralia</taxon>
        <taxon>Lophotrochozoa</taxon>
        <taxon>Platyhelminthes</taxon>
        <taxon>Trematoda</taxon>
        <taxon>Digenea</taxon>
        <taxon>Strigeidida</taxon>
        <taxon>Schistosomatoidea</taxon>
        <taxon>Schistosomatidae</taxon>
        <taxon>Schistosoma</taxon>
    </lineage>
</organism>
<sequence>MYERIDESFSESLISGNVNEVAAVIHDPPSGPEMSISETCPVVGSNPIAPETPCTNTDLSSSQKDDVHQGSSTHCLPEVGMFFTNSGGRKTNIRRLNQLESLIPWILQLLHLHQKQQYEIKTMKQYNEQLKQQLESIKTNTIKQINEMAKHINNLTEELQIIRLNSLTNHHSHNSFNKEQQQSNCLSLHSNDNQVKKVSNIVITVVVIIVSLFT</sequence>
<evidence type="ECO:0000256" key="1">
    <source>
        <dbReference type="SAM" id="Coils"/>
    </source>
</evidence>
<dbReference type="EMBL" id="UZAL01041034">
    <property type="protein sequence ID" value="VDP77911.1"/>
    <property type="molecule type" value="Genomic_DNA"/>
</dbReference>